<dbReference type="EMBL" id="BHXQ01000006">
    <property type="protein sequence ID" value="GCC53059.1"/>
    <property type="molecule type" value="Genomic_DNA"/>
</dbReference>
<keyword evidence="4 10" id="KW-0004">4Fe-4S</keyword>
<dbReference type="GO" id="GO:0003941">
    <property type="term" value="F:L-serine ammonia-lyase activity"/>
    <property type="evidence" value="ECO:0007669"/>
    <property type="project" value="UniProtKB-UniRule"/>
</dbReference>
<keyword evidence="6 10" id="KW-0408">Iron</keyword>
<dbReference type="AlphaFoldDB" id="A0A401UDT5"/>
<keyword evidence="8 10" id="KW-0456">Lyase</keyword>
<dbReference type="InterPro" id="IPR029009">
    <property type="entry name" value="ASB_dom_sf"/>
</dbReference>
<evidence type="ECO:0000256" key="4">
    <source>
        <dbReference type="ARBA" id="ARBA00022485"/>
    </source>
</evidence>
<protein>
    <recommendedName>
        <fullName evidence="10">L-serine dehydratase</fullName>
        <ecNumber evidence="10">4.3.1.17</ecNumber>
    </recommendedName>
</protein>
<dbReference type="InterPro" id="IPR005131">
    <property type="entry name" value="Ser_deHydtase_bsu"/>
</dbReference>
<reference evidence="12 13" key="1">
    <citation type="submission" date="2018-11" db="EMBL/GenBank/DDBJ databases">
        <title>Chryseotalea sanarue gen. nov., sp., nov., a member of the family Cytophagaceae, isolated from a brackish lake in Hamamatsu Japan.</title>
        <authorList>
            <person name="Maejima Y."/>
            <person name="Iino T."/>
            <person name="Muraguchi Y."/>
            <person name="Fukuda K."/>
            <person name="Ohkuma M."/>
            <person name="Moriuchi R."/>
            <person name="Dohra H."/>
            <person name="Kimbara K."/>
            <person name="Shintani M."/>
        </authorList>
    </citation>
    <scope>NUCLEOTIDE SEQUENCE [LARGE SCALE GENOMIC DNA]</scope>
    <source>
        <strain evidence="12 13">Ys</strain>
    </source>
</reference>
<dbReference type="Gene3D" id="3.30.70.260">
    <property type="match status" value="1"/>
</dbReference>
<dbReference type="PANTHER" id="PTHR30182">
    <property type="entry name" value="L-SERINE DEHYDRATASE"/>
    <property type="match status" value="1"/>
</dbReference>
<dbReference type="GO" id="GO:0046872">
    <property type="term" value="F:metal ion binding"/>
    <property type="evidence" value="ECO:0007669"/>
    <property type="project" value="UniProtKB-KW"/>
</dbReference>
<dbReference type="Gene3D" id="3.30.1330.90">
    <property type="entry name" value="D-3-phosphoglycerate dehydrogenase, domain 3"/>
    <property type="match status" value="1"/>
</dbReference>
<sequence>MASTYSQIMAEKSSIFDMIGPVMIGPSSSHTAGVVRIARAALKLLGDIPEEAEITFYNSFARTYEGHSSDRAVIGGLMDFKTDDKRIKNSLDLAGEFGLSYKFKSVGNASTMHPNTIRLVLKKGEKQIEVLGESKGGGIINIAEVNGFKADFTANLHTLIIFADDVKGSIAFIANILAHDECNIATMSVSRKGKNDLACQVIEMDSGIKGVTLAYLESLSWVKQIIYIPDIDK</sequence>
<evidence type="ECO:0000256" key="7">
    <source>
        <dbReference type="ARBA" id="ARBA00023014"/>
    </source>
</evidence>
<dbReference type="Proteomes" id="UP000288227">
    <property type="component" value="Unassembled WGS sequence"/>
</dbReference>
<keyword evidence="5 10" id="KW-0479">Metal-binding</keyword>
<evidence type="ECO:0000256" key="8">
    <source>
        <dbReference type="ARBA" id="ARBA00023239"/>
    </source>
</evidence>
<evidence type="ECO:0000256" key="9">
    <source>
        <dbReference type="ARBA" id="ARBA00049406"/>
    </source>
</evidence>
<dbReference type="PIRSF" id="PIRSF036692">
    <property type="entry name" value="SDH_B"/>
    <property type="match status" value="1"/>
</dbReference>
<dbReference type="EC" id="4.3.1.17" evidence="10"/>
<keyword evidence="7 10" id="KW-0411">Iron-sulfur</keyword>
<dbReference type="PANTHER" id="PTHR30182:SF12">
    <property type="entry name" value="L-SERINE DEHYDRATASE, BETA CHAIN-RELATED"/>
    <property type="match status" value="1"/>
</dbReference>
<evidence type="ECO:0000259" key="11">
    <source>
        <dbReference type="Pfam" id="PF03315"/>
    </source>
</evidence>
<dbReference type="Pfam" id="PF03315">
    <property type="entry name" value="SDH_beta"/>
    <property type="match status" value="1"/>
</dbReference>
<keyword evidence="13" id="KW-1185">Reference proteome</keyword>
<dbReference type="InterPro" id="IPR004643">
    <property type="entry name" value="Fe-S_L-Ser_bsu"/>
</dbReference>
<name>A0A401UDT5_9BACT</name>
<evidence type="ECO:0000256" key="6">
    <source>
        <dbReference type="ARBA" id="ARBA00023004"/>
    </source>
</evidence>
<dbReference type="GO" id="GO:0006094">
    <property type="term" value="P:gluconeogenesis"/>
    <property type="evidence" value="ECO:0007669"/>
    <property type="project" value="UniProtKB-KW"/>
</dbReference>
<keyword evidence="3 10" id="KW-0312">Gluconeogenesis</keyword>
<organism evidence="12 13">
    <name type="scientific">Chryseotalea sanaruensis</name>
    <dbReference type="NCBI Taxonomy" id="2482724"/>
    <lineage>
        <taxon>Bacteria</taxon>
        <taxon>Pseudomonadati</taxon>
        <taxon>Bacteroidota</taxon>
        <taxon>Cytophagia</taxon>
        <taxon>Cytophagales</taxon>
        <taxon>Chryseotaleaceae</taxon>
        <taxon>Chryseotalea</taxon>
    </lineage>
</organism>
<evidence type="ECO:0000256" key="5">
    <source>
        <dbReference type="ARBA" id="ARBA00022723"/>
    </source>
</evidence>
<dbReference type="SUPFAM" id="SSF55021">
    <property type="entry name" value="ACT-like"/>
    <property type="match status" value="1"/>
</dbReference>
<evidence type="ECO:0000313" key="13">
    <source>
        <dbReference type="Proteomes" id="UP000288227"/>
    </source>
</evidence>
<proteinExistence type="inferred from homology"/>
<gene>
    <name evidence="12" type="ORF">SanaruYs_33000</name>
</gene>
<evidence type="ECO:0000256" key="10">
    <source>
        <dbReference type="RuleBase" id="RU366059"/>
    </source>
</evidence>
<evidence type="ECO:0000256" key="1">
    <source>
        <dbReference type="ARBA" id="ARBA00001966"/>
    </source>
</evidence>
<dbReference type="NCBIfam" id="TIGR00719">
    <property type="entry name" value="sda_beta"/>
    <property type="match status" value="1"/>
</dbReference>
<dbReference type="SUPFAM" id="SSF143548">
    <property type="entry name" value="Serine metabolism enzymes domain"/>
    <property type="match status" value="1"/>
</dbReference>
<comment type="similarity">
    <text evidence="2 10">Belongs to the iron-sulfur dependent L-serine dehydratase family.</text>
</comment>
<comment type="cofactor">
    <cofactor evidence="1 10">
        <name>[4Fe-4S] cluster</name>
        <dbReference type="ChEBI" id="CHEBI:49883"/>
    </cofactor>
</comment>
<evidence type="ECO:0000256" key="2">
    <source>
        <dbReference type="ARBA" id="ARBA00008636"/>
    </source>
</evidence>
<dbReference type="GO" id="GO:0051539">
    <property type="term" value="F:4 iron, 4 sulfur cluster binding"/>
    <property type="evidence" value="ECO:0007669"/>
    <property type="project" value="UniProtKB-UniRule"/>
</dbReference>
<comment type="caution">
    <text evidence="12">The sequence shown here is derived from an EMBL/GenBank/DDBJ whole genome shotgun (WGS) entry which is preliminary data.</text>
</comment>
<dbReference type="CDD" id="cd04903">
    <property type="entry name" value="ACT_LSD"/>
    <property type="match status" value="1"/>
</dbReference>
<comment type="catalytic activity">
    <reaction evidence="9 10">
        <text>L-serine = pyruvate + NH4(+)</text>
        <dbReference type="Rhea" id="RHEA:19169"/>
        <dbReference type="ChEBI" id="CHEBI:15361"/>
        <dbReference type="ChEBI" id="CHEBI:28938"/>
        <dbReference type="ChEBI" id="CHEBI:33384"/>
        <dbReference type="EC" id="4.3.1.17"/>
    </reaction>
</comment>
<evidence type="ECO:0000313" key="12">
    <source>
        <dbReference type="EMBL" id="GCC53059.1"/>
    </source>
</evidence>
<dbReference type="InterPro" id="IPR045865">
    <property type="entry name" value="ACT-like_dom_sf"/>
</dbReference>
<accession>A0A401UDT5</accession>
<feature type="domain" description="Serine dehydratase beta chain" evidence="11">
    <location>
        <begin position="14"/>
        <end position="88"/>
    </location>
</feature>
<dbReference type="InterPro" id="IPR051318">
    <property type="entry name" value="Fe-S_L-Ser"/>
</dbReference>
<evidence type="ECO:0000256" key="3">
    <source>
        <dbReference type="ARBA" id="ARBA00022432"/>
    </source>
</evidence>